<keyword evidence="2" id="KW-0805">Transcription regulation</keyword>
<dbReference type="PANTHER" id="PTHR46621:SF1">
    <property type="entry name" value="SNRNA-ACTIVATING PROTEIN COMPLEX SUBUNIT 4"/>
    <property type="match status" value="1"/>
</dbReference>
<dbReference type="InterPro" id="IPR051575">
    <property type="entry name" value="Myb-like_DNA-bd"/>
</dbReference>
<feature type="compositionally biased region" description="Acidic residues" evidence="6">
    <location>
        <begin position="7"/>
        <end position="21"/>
    </location>
</feature>
<dbReference type="PROSITE" id="PS51294">
    <property type="entry name" value="HTH_MYB"/>
    <property type="match status" value="4"/>
</dbReference>
<dbReference type="Proteomes" id="UP000593562">
    <property type="component" value="Unassembled WGS sequence"/>
</dbReference>
<keyword evidence="4" id="KW-0804">Transcription</keyword>
<dbReference type="Pfam" id="PF13921">
    <property type="entry name" value="Myb_DNA-bind_6"/>
    <property type="match status" value="2"/>
</dbReference>
<dbReference type="PROSITE" id="PS50090">
    <property type="entry name" value="MYB_LIKE"/>
    <property type="match status" value="5"/>
</dbReference>
<feature type="domain" description="Myb-like" evidence="7">
    <location>
        <begin position="432"/>
        <end position="484"/>
    </location>
</feature>
<comment type="caution">
    <text evidence="9">The sequence shown here is derived from an EMBL/GenBank/DDBJ whole genome shotgun (WGS) entry which is preliminary data.</text>
</comment>
<evidence type="ECO:0000256" key="3">
    <source>
        <dbReference type="ARBA" id="ARBA00023125"/>
    </source>
</evidence>
<feature type="domain" description="Myb-like" evidence="7">
    <location>
        <begin position="544"/>
        <end position="589"/>
    </location>
</feature>
<protein>
    <recommendedName>
        <fullName evidence="11">Myb domain protein 4r1</fullName>
    </recommendedName>
</protein>
<feature type="domain" description="HTH myb-type" evidence="8">
    <location>
        <begin position="488"/>
        <end position="540"/>
    </location>
</feature>
<feature type="domain" description="HTH myb-type" evidence="8">
    <location>
        <begin position="432"/>
        <end position="485"/>
    </location>
</feature>
<feature type="domain" description="Myb-like" evidence="7">
    <location>
        <begin position="490"/>
        <end position="536"/>
    </location>
</feature>
<organism evidence="9 10">
    <name type="scientific">Tripterygium wilfordii</name>
    <name type="common">Thunder God vine</name>
    <dbReference type="NCBI Taxonomy" id="458696"/>
    <lineage>
        <taxon>Eukaryota</taxon>
        <taxon>Viridiplantae</taxon>
        <taxon>Streptophyta</taxon>
        <taxon>Embryophyta</taxon>
        <taxon>Tracheophyta</taxon>
        <taxon>Spermatophyta</taxon>
        <taxon>Magnoliopsida</taxon>
        <taxon>eudicotyledons</taxon>
        <taxon>Gunneridae</taxon>
        <taxon>Pentapetalae</taxon>
        <taxon>rosids</taxon>
        <taxon>fabids</taxon>
        <taxon>Celastrales</taxon>
        <taxon>Celastraceae</taxon>
        <taxon>Tripterygium</taxon>
    </lineage>
</organism>
<dbReference type="SUPFAM" id="SSF46689">
    <property type="entry name" value="Homeodomain-like"/>
    <property type="match status" value="3"/>
</dbReference>
<dbReference type="GO" id="GO:0042796">
    <property type="term" value="P:snRNA transcription by RNA polymerase III"/>
    <property type="evidence" value="ECO:0007669"/>
    <property type="project" value="TreeGrafter"/>
</dbReference>
<evidence type="ECO:0000313" key="9">
    <source>
        <dbReference type="EMBL" id="KAF5734550.1"/>
    </source>
</evidence>
<feature type="domain" description="HTH myb-type" evidence="8">
    <location>
        <begin position="544"/>
        <end position="585"/>
    </location>
</feature>
<dbReference type="InterPro" id="IPR009057">
    <property type="entry name" value="Homeodomain-like_sf"/>
</dbReference>
<keyword evidence="3" id="KW-0238">DNA-binding</keyword>
<evidence type="ECO:0000259" key="8">
    <source>
        <dbReference type="PROSITE" id="PS51294"/>
    </source>
</evidence>
<dbReference type="InterPro" id="IPR017930">
    <property type="entry name" value="Myb_dom"/>
</dbReference>
<evidence type="ECO:0000256" key="5">
    <source>
        <dbReference type="ARBA" id="ARBA00023242"/>
    </source>
</evidence>
<keyword evidence="10" id="KW-1185">Reference proteome</keyword>
<comment type="subcellular location">
    <subcellularLocation>
        <location evidence="1">Nucleus</location>
    </subcellularLocation>
</comment>
<keyword evidence="5" id="KW-0539">Nucleus</keyword>
<dbReference type="EMBL" id="JAAARO010000015">
    <property type="protein sequence ID" value="KAF5734550.1"/>
    <property type="molecule type" value="Genomic_DNA"/>
</dbReference>
<feature type="domain" description="Myb-like" evidence="7">
    <location>
        <begin position="590"/>
        <end position="640"/>
    </location>
</feature>
<sequence length="1130" mass="127037">MMATLLENEEDSSDSDEDVLDEDLEALRQACILTGTTPGNVRDFQGSKSTSPSTYAAVEAIKPIGGGSLVASDSDSDEDFQLVRNIQDRFSLTADSCEPLSLKPLSAIHPFLDREELEDDDFETLRAVQRRFEAYNTGSLENGKEDFLQNQEHINVSGKASKNETLNYSIVNERHACEENKDLGEGGDAPQLSGDCKEIQLFDSRDQHQSDACKFSMLPLRNSSFPKSAQVFIDAIKKNRSFQKFVRAKMTQIEARLEENKKLRERIKILKDFQAACKKVTGRALSQRKDPRFQLISARDSKVNAKKASATHFGPVENYHVANYRVALTNFPIVLHRNKWTEAEKENLVKGIRQQFQKLVLQISEDLFSGSEGTSGNASSFDDILASVRDFEITPEQIREFLPKVNWDELASLYVMGRSGAECEARWLNFEDPLINREKWTPKEDKLLLYIVQEKGITNWFDIAVSLGTNRTPYQCLARFQRSLNACILKKEWTKEEDAQLRTAVEAFGESNWQSLASTLEGRTGPQCSNRWKKSLHPGRQKVGRWALDEDKRLTVAAMIFGQKNWNKIAKFVSGRTQVQCRERWVNSLDPSVNRSKWTEEEDSKLKAAAAENGYCWSKVASCLPSRTDNQCWRRWKVLVPDEFIRLQQARRIQKAALIGNFVDRESERPALGPNDFIPLSMICAVPESENVNQPRQCKRKLSSVSKKITSKRLRKEAQICSEEVPGTINDNEVEIFDGHDATPNKKMTNCNSQLMTGGCEVVDSVEKKRFLKCQSESSRSLEPDGERTSLLVFPSESLESGTTDGGIIRTCDGRNATSNKKMVSRKQHARKRLHVKSGQEQCGMGSFGMSLLSGTIDGTELINDPSVHQDSTSLMVTSGEEPGILHVDNASGEKTPKLRTRRKACISSDERCNGLAKPLQSMELRNTGCKGGWNLVFDTITSSKGDGFLKQFRKRKRRPELAKECQEIQIVHGRRDGPKISKYRAETSSKQLLQTPDDDDIKISALLNNKLKNRKSQVARSACQSCSPTMESCEKLDGLDAVDCRAIDPCQPVSTDQSCDCETDDITLACFLRNSHKKNDMDKIIAPLEHGNTGQEGNHAADVDTLACFLRSTSKKRRLKKKKLELPAD</sequence>
<dbReference type="CDD" id="cd00167">
    <property type="entry name" value="SANT"/>
    <property type="match status" value="4"/>
</dbReference>
<evidence type="ECO:0000256" key="4">
    <source>
        <dbReference type="ARBA" id="ARBA00023163"/>
    </source>
</evidence>
<dbReference type="PANTHER" id="PTHR46621">
    <property type="entry name" value="SNRNA-ACTIVATING PROTEIN COMPLEX SUBUNIT 4"/>
    <property type="match status" value="1"/>
</dbReference>
<feature type="region of interest" description="Disordered" evidence="6">
    <location>
        <begin position="1"/>
        <end position="21"/>
    </location>
</feature>
<reference evidence="9 10" key="1">
    <citation type="journal article" date="2020" name="Nat. Commun.">
        <title>Genome of Tripterygium wilfordii and identification of cytochrome P450 involved in triptolide biosynthesis.</title>
        <authorList>
            <person name="Tu L."/>
            <person name="Su P."/>
            <person name="Zhang Z."/>
            <person name="Gao L."/>
            <person name="Wang J."/>
            <person name="Hu T."/>
            <person name="Zhou J."/>
            <person name="Zhang Y."/>
            <person name="Zhao Y."/>
            <person name="Liu Y."/>
            <person name="Song Y."/>
            <person name="Tong Y."/>
            <person name="Lu Y."/>
            <person name="Yang J."/>
            <person name="Xu C."/>
            <person name="Jia M."/>
            <person name="Peters R.J."/>
            <person name="Huang L."/>
            <person name="Gao W."/>
        </authorList>
    </citation>
    <scope>NUCLEOTIDE SEQUENCE [LARGE SCALE GENOMIC DNA]</scope>
    <source>
        <strain evidence="10">cv. XIE 37</strain>
        <tissue evidence="9">Leaf</tissue>
    </source>
</reference>
<evidence type="ECO:0000313" key="10">
    <source>
        <dbReference type="Proteomes" id="UP000593562"/>
    </source>
</evidence>
<dbReference type="AlphaFoldDB" id="A0A7J7CKG8"/>
<dbReference type="InParanoid" id="A0A7J7CKG8"/>
<dbReference type="GO" id="GO:0042795">
    <property type="term" value="P:snRNA transcription by RNA polymerase II"/>
    <property type="evidence" value="ECO:0007669"/>
    <property type="project" value="TreeGrafter"/>
</dbReference>
<dbReference type="OrthoDB" id="2143914at2759"/>
<gene>
    <name evidence="9" type="ORF">HS088_TW15G00042</name>
</gene>
<proteinExistence type="predicted"/>
<dbReference type="GO" id="GO:0005634">
    <property type="term" value="C:nucleus"/>
    <property type="evidence" value="ECO:0007669"/>
    <property type="project" value="UniProtKB-SubCell"/>
</dbReference>
<accession>A0A7J7CKG8</accession>
<dbReference type="GO" id="GO:0000978">
    <property type="term" value="F:RNA polymerase II cis-regulatory region sequence-specific DNA binding"/>
    <property type="evidence" value="ECO:0007669"/>
    <property type="project" value="TreeGrafter"/>
</dbReference>
<feature type="domain" description="Myb-like" evidence="7">
    <location>
        <begin position="337"/>
        <end position="431"/>
    </location>
</feature>
<evidence type="ECO:0000256" key="2">
    <source>
        <dbReference type="ARBA" id="ARBA00023015"/>
    </source>
</evidence>
<dbReference type="GO" id="GO:0019185">
    <property type="term" value="C:snRNA-activating protein complex"/>
    <property type="evidence" value="ECO:0007669"/>
    <property type="project" value="TreeGrafter"/>
</dbReference>
<dbReference type="GO" id="GO:0001006">
    <property type="term" value="F:RNA polymerase III type 3 promoter sequence-specific DNA binding"/>
    <property type="evidence" value="ECO:0007669"/>
    <property type="project" value="TreeGrafter"/>
</dbReference>
<evidence type="ECO:0008006" key="11">
    <source>
        <dbReference type="Google" id="ProtNLM"/>
    </source>
</evidence>
<dbReference type="FunCoup" id="A0A7J7CKG8">
    <property type="interactions" value="210"/>
</dbReference>
<evidence type="ECO:0000256" key="1">
    <source>
        <dbReference type="ARBA" id="ARBA00004123"/>
    </source>
</evidence>
<name>A0A7J7CKG8_TRIWF</name>
<dbReference type="Gene3D" id="1.10.10.60">
    <property type="entry name" value="Homeodomain-like"/>
    <property type="match status" value="5"/>
</dbReference>
<evidence type="ECO:0000259" key="7">
    <source>
        <dbReference type="PROSITE" id="PS50090"/>
    </source>
</evidence>
<evidence type="ECO:0000256" key="6">
    <source>
        <dbReference type="SAM" id="MobiDB-lite"/>
    </source>
</evidence>
<dbReference type="SMART" id="SM00717">
    <property type="entry name" value="SANT"/>
    <property type="match status" value="5"/>
</dbReference>
<feature type="domain" description="HTH myb-type" evidence="8">
    <location>
        <begin position="590"/>
        <end position="644"/>
    </location>
</feature>
<dbReference type="InterPro" id="IPR001005">
    <property type="entry name" value="SANT/Myb"/>
</dbReference>